<dbReference type="PROSITE" id="PS50097">
    <property type="entry name" value="BTB"/>
    <property type="match status" value="1"/>
</dbReference>
<feature type="non-terminal residue" evidence="3">
    <location>
        <position position="1"/>
    </location>
</feature>
<dbReference type="Gene3D" id="3.30.710.10">
    <property type="entry name" value="Potassium Channel Kv1.1, Chain A"/>
    <property type="match status" value="1"/>
</dbReference>
<sequence>MSAPSIQQPATGPSTGAVSTPNQTPSSKQFRGKLVTVIVGSTKEAFSIHKDLLVFYSDYFRAAFNGSFTEATEGRIELLDVQQDLFQDFHGWLYTRKLLEDLGWFRLVDLWIFGDRFQVPLLQNCVMDEIFAKEKRDARLPLYRLPLYWMSTVYVKTVGGSPLRKAVIELLAYHSVLEDEDDGIMKADNRPNFTVEMLQDLVKELNVARKNKVRYGKSPKRYECFFHVHGKAAETLIPQALSTFSIQHSVLHTTQRTRTASELIPRMMQLIYPNPS</sequence>
<dbReference type="EMBL" id="JAHFYH010000056">
    <property type="protein sequence ID" value="KAH0217482.1"/>
    <property type="molecule type" value="Genomic_DNA"/>
</dbReference>
<organism evidence="3 4">
    <name type="scientific">Aureobasidium melanogenum</name>
    <name type="common">Aureobasidium pullulans var. melanogenum</name>
    <dbReference type="NCBI Taxonomy" id="46634"/>
    <lineage>
        <taxon>Eukaryota</taxon>
        <taxon>Fungi</taxon>
        <taxon>Dikarya</taxon>
        <taxon>Ascomycota</taxon>
        <taxon>Pezizomycotina</taxon>
        <taxon>Dothideomycetes</taxon>
        <taxon>Dothideomycetidae</taxon>
        <taxon>Dothideales</taxon>
        <taxon>Saccotheciaceae</taxon>
        <taxon>Aureobasidium</taxon>
    </lineage>
</organism>
<dbReference type="SUPFAM" id="SSF54695">
    <property type="entry name" value="POZ domain"/>
    <property type="match status" value="1"/>
</dbReference>
<protein>
    <recommendedName>
        <fullName evidence="2">BTB domain-containing protein</fullName>
    </recommendedName>
</protein>
<dbReference type="InterPro" id="IPR011333">
    <property type="entry name" value="SKP1/BTB/POZ_sf"/>
</dbReference>
<proteinExistence type="predicted"/>
<dbReference type="CDD" id="cd18186">
    <property type="entry name" value="BTB_POZ_ZBTB_KLHL-like"/>
    <property type="match status" value="1"/>
</dbReference>
<dbReference type="PANTHER" id="PTHR47843:SF2">
    <property type="entry name" value="BTB DOMAIN-CONTAINING PROTEIN"/>
    <property type="match status" value="1"/>
</dbReference>
<accession>A0A9P8K6L5</accession>
<dbReference type="OrthoDB" id="194443at2759"/>
<comment type="caution">
    <text evidence="3">The sequence shown here is derived from an EMBL/GenBank/DDBJ whole genome shotgun (WGS) entry which is preliminary data.</text>
</comment>
<evidence type="ECO:0000313" key="4">
    <source>
        <dbReference type="Proteomes" id="UP000767238"/>
    </source>
</evidence>
<evidence type="ECO:0000259" key="2">
    <source>
        <dbReference type="PROSITE" id="PS50097"/>
    </source>
</evidence>
<feature type="domain" description="BTB" evidence="2">
    <location>
        <begin position="33"/>
        <end position="98"/>
    </location>
</feature>
<reference evidence="3" key="1">
    <citation type="journal article" date="2021" name="J Fungi (Basel)">
        <title>Virulence traits and population genomics of the black yeast Aureobasidium melanogenum.</title>
        <authorList>
            <person name="Cernosa A."/>
            <person name="Sun X."/>
            <person name="Gostincar C."/>
            <person name="Fang C."/>
            <person name="Gunde-Cimerman N."/>
            <person name="Song Z."/>
        </authorList>
    </citation>
    <scope>NUCLEOTIDE SEQUENCE</scope>
    <source>
        <strain evidence="3">EXF-8016</strain>
    </source>
</reference>
<dbReference type="AlphaFoldDB" id="A0A9P8K6L5"/>
<feature type="region of interest" description="Disordered" evidence="1">
    <location>
        <begin position="1"/>
        <end position="27"/>
    </location>
</feature>
<evidence type="ECO:0000256" key="1">
    <source>
        <dbReference type="SAM" id="MobiDB-lite"/>
    </source>
</evidence>
<dbReference type="Pfam" id="PF00651">
    <property type="entry name" value="BTB"/>
    <property type="match status" value="1"/>
</dbReference>
<name>A0A9P8K6L5_AURME</name>
<reference evidence="3" key="2">
    <citation type="submission" date="2021-08" db="EMBL/GenBank/DDBJ databases">
        <authorList>
            <person name="Gostincar C."/>
            <person name="Sun X."/>
            <person name="Song Z."/>
            <person name="Gunde-Cimerman N."/>
        </authorList>
    </citation>
    <scope>NUCLEOTIDE SEQUENCE</scope>
    <source>
        <strain evidence="3">EXF-8016</strain>
    </source>
</reference>
<dbReference type="Proteomes" id="UP000767238">
    <property type="component" value="Unassembled WGS sequence"/>
</dbReference>
<evidence type="ECO:0000313" key="3">
    <source>
        <dbReference type="EMBL" id="KAH0217482.1"/>
    </source>
</evidence>
<dbReference type="PANTHER" id="PTHR47843">
    <property type="entry name" value="BTB DOMAIN-CONTAINING PROTEIN-RELATED"/>
    <property type="match status" value="1"/>
</dbReference>
<dbReference type="InterPro" id="IPR000210">
    <property type="entry name" value="BTB/POZ_dom"/>
</dbReference>
<gene>
    <name evidence="3" type="ORF">KCV03_g7075</name>
</gene>